<protein>
    <submittedName>
        <fullName evidence="1">Uncharacterized protein</fullName>
    </submittedName>
</protein>
<reference evidence="2" key="1">
    <citation type="submission" date="2016-03" db="EMBL/GenBank/DDBJ databases">
        <authorList>
            <person name="Guldener U."/>
        </authorList>
    </citation>
    <scope>NUCLEOTIDE SEQUENCE [LARGE SCALE GENOMIC DNA]</scope>
    <source>
        <strain evidence="2">04CH-RAC-A.6.1</strain>
    </source>
</reference>
<dbReference type="EMBL" id="FJUX01000111">
    <property type="protein sequence ID" value="CZT09150.1"/>
    <property type="molecule type" value="Genomic_DNA"/>
</dbReference>
<organism evidence="1 2">
    <name type="scientific">Rhynchosporium agropyri</name>
    <dbReference type="NCBI Taxonomy" id="914238"/>
    <lineage>
        <taxon>Eukaryota</taxon>
        <taxon>Fungi</taxon>
        <taxon>Dikarya</taxon>
        <taxon>Ascomycota</taxon>
        <taxon>Pezizomycotina</taxon>
        <taxon>Leotiomycetes</taxon>
        <taxon>Helotiales</taxon>
        <taxon>Ploettnerulaceae</taxon>
        <taxon>Rhynchosporium</taxon>
    </lineage>
</organism>
<sequence>MQLISFNYSMPYSEDQRNLAINIKTSLRAPGQRPLRTISIPDKRLPLPDLLPDIESSLFYFMISNPAMITDQQYFPKVR</sequence>
<dbReference type="AlphaFoldDB" id="A0A1E1LF38"/>
<keyword evidence="2" id="KW-1185">Reference proteome</keyword>
<evidence type="ECO:0000313" key="1">
    <source>
        <dbReference type="EMBL" id="CZT09150.1"/>
    </source>
</evidence>
<dbReference type="Proteomes" id="UP000178912">
    <property type="component" value="Unassembled WGS sequence"/>
</dbReference>
<name>A0A1E1LF38_9HELO</name>
<accession>A0A1E1LF38</accession>
<proteinExistence type="predicted"/>
<evidence type="ECO:0000313" key="2">
    <source>
        <dbReference type="Proteomes" id="UP000178912"/>
    </source>
</evidence>
<gene>
    <name evidence="1" type="ORF">RAG0_14012</name>
</gene>